<dbReference type="Pfam" id="PF03992">
    <property type="entry name" value="ABM"/>
    <property type="match status" value="1"/>
</dbReference>
<feature type="domain" description="ABM" evidence="1">
    <location>
        <begin position="2"/>
        <end position="95"/>
    </location>
</feature>
<evidence type="ECO:0000259" key="1">
    <source>
        <dbReference type="PROSITE" id="PS51725"/>
    </source>
</evidence>
<keyword evidence="2" id="KW-0560">Oxidoreductase</keyword>
<dbReference type="RefSeq" id="WP_144480067.1">
    <property type="nucleotide sequence ID" value="NZ_VNKI01000010.1"/>
</dbReference>
<comment type="caution">
    <text evidence="2">The sequence shown here is derived from an EMBL/GenBank/DDBJ whole genome shotgun (WGS) entry which is preliminary data.</text>
</comment>
<dbReference type="GO" id="GO:0004497">
    <property type="term" value="F:monooxygenase activity"/>
    <property type="evidence" value="ECO:0007669"/>
    <property type="project" value="UniProtKB-KW"/>
</dbReference>
<dbReference type="Gene3D" id="3.30.70.100">
    <property type="match status" value="1"/>
</dbReference>
<sequence>MVVEHAMLIIKEELVEEFIQTINEAFPILSNSEGYLSHKLLRNKENPTLFILVVNWNSLEDHIDGFVGSAKFKKWDSMLRYFFDSYPKILPYTELKYD</sequence>
<dbReference type="AlphaFoldDB" id="A0A8B5XUY0"/>
<gene>
    <name evidence="2" type="ORF">FQP34_20720</name>
</gene>
<evidence type="ECO:0000313" key="3">
    <source>
        <dbReference type="Proteomes" id="UP000317770"/>
    </source>
</evidence>
<reference evidence="2 3" key="1">
    <citation type="submission" date="2019-07" db="EMBL/GenBank/DDBJ databases">
        <title>Genome assembly of Bacillus simplex strain GGC-P6A.</title>
        <authorList>
            <person name="Jennings M.E."/>
            <person name="Barton H.A."/>
        </authorList>
    </citation>
    <scope>NUCLEOTIDE SEQUENCE [LARGE SCALE GENOMIC DNA]</scope>
    <source>
        <strain evidence="2 3">GGC-P6A</strain>
    </source>
</reference>
<dbReference type="PROSITE" id="PS51725">
    <property type="entry name" value="ABM"/>
    <property type="match status" value="1"/>
</dbReference>
<name>A0A8B5XUY0_9BACI</name>
<dbReference type="InterPro" id="IPR007138">
    <property type="entry name" value="ABM_dom"/>
</dbReference>
<dbReference type="Proteomes" id="UP000317770">
    <property type="component" value="Unassembled WGS sequence"/>
</dbReference>
<proteinExistence type="predicted"/>
<dbReference type="InterPro" id="IPR011008">
    <property type="entry name" value="Dimeric_a/b-barrel"/>
</dbReference>
<protein>
    <submittedName>
        <fullName evidence="2">Antibiotic biosynthesis monooxygenase</fullName>
    </submittedName>
</protein>
<keyword evidence="2" id="KW-0503">Monooxygenase</keyword>
<organism evidence="2 3">
    <name type="scientific">Peribacillus simplex</name>
    <dbReference type="NCBI Taxonomy" id="1478"/>
    <lineage>
        <taxon>Bacteria</taxon>
        <taxon>Bacillati</taxon>
        <taxon>Bacillota</taxon>
        <taxon>Bacilli</taxon>
        <taxon>Bacillales</taxon>
        <taxon>Bacillaceae</taxon>
        <taxon>Peribacillus</taxon>
    </lineage>
</organism>
<evidence type="ECO:0000313" key="2">
    <source>
        <dbReference type="EMBL" id="TVX78225.1"/>
    </source>
</evidence>
<dbReference type="SUPFAM" id="SSF54909">
    <property type="entry name" value="Dimeric alpha+beta barrel"/>
    <property type="match status" value="1"/>
</dbReference>
<dbReference type="EMBL" id="VNKI01000010">
    <property type="protein sequence ID" value="TVX78225.1"/>
    <property type="molecule type" value="Genomic_DNA"/>
</dbReference>
<accession>A0A8B5XUY0</accession>